<sequence>MDGVSDRADARTVTRRETQGRVAMVARDVASFHFDGGERRGRGLSSSSVLAISVVAAAHLALGGYLAYMKFAVPPAEAEGPNVVEPWLYTPQRVDPKPVPQVQPQPDSRSTVRLHDPVIPTTPVEVLPIAPIEGDAGPLSALPPVNLSGGGLNVDGGGFVPVEPTTIIRPDWIKMPGAREFERYYPERALRTGTSGAATLACLVAANGTVGSCEVVDETPGNMGFGKAALKLAAYFRMKPQTVNGKPVDGGVVRIPIRFNLADSQG</sequence>
<reference evidence="8 9" key="1">
    <citation type="submission" date="2017-10" db="EMBL/GenBank/DDBJ databases">
        <title>Genome sequence of Caulobacter mirabilis FWC38.</title>
        <authorList>
            <person name="Fiebig A."/>
            <person name="Crosson S."/>
        </authorList>
    </citation>
    <scope>NUCLEOTIDE SEQUENCE [LARGE SCALE GENOMIC DNA]</scope>
    <source>
        <strain evidence="8 9">FWC 38</strain>
    </source>
</reference>
<evidence type="ECO:0000313" key="8">
    <source>
        <dbReference type="EMBL" id="ATQ43507.1"/>
    </source>
</evidence>
<evidence type="ECO:0000256" key="6">
    <source>
        <dbReference type="SAM" id="Phobius"/>
    </source>
</evidence>
<dbReference type="KEGG" id="cmb:CSW64_14365"/>
<evidence type="ECO:0000259" key="7">
    <source>
        <dbReference type="PROSITE" id="PS52015"/>
    </source>
</evidence>
<dbReference type="GO" id="GO:0055085">
    <property type="term" value="P:transmembrane transport"/>
    <property type="evidence" value="ECO:0007669"/>
    <property type="project" value="InterPro"/>
</dbReference>
<dbReference type="OrthoDB" id="7201913at2"/>
<evidence type="ECO:0000256" key="2">
    <source>
        <dbReference type="ARBA" id="ARBA00022692"/>
    </source>
</evidence>
<protein>
    <submittedName>
        <fullName evidence="8">Energy transducer TonB</fullName>
    </submittedName>
</protein>
<dbReference type="AlphaFoldDB" id="A0A2D2B003"/>
<name>A0A2D2B003_9CAUL</name>
<feature type="region of interest" description="Disordered" evidence="5">
    <location>
        <begin position="93"/>
        <end position="115"/>
    </location>
</feature>
<evidence type="ECO:0000256" key="3">
    <source>
        <dbReference type="ARBA" id="ARBA00022989"/>
    </source>
</evidence>
<dbReference type="InterPro" id="IPR037682">
    <property type="entry name" value="TonB_C"/>
</dbReference>
<dbReference type="Proteomes" id="UP000228945">
    <property type="component" value="Chromosome"/>
</dbReference>
<dbReference type="Pfam" id="PF03544">
    <property type="entry name" value="TonB_C"/>
    <property type="match status" value="1"/>
</dbReference>
<dbReference type="GO" id="GO:0016020">
    <property type="term" value="C:membrane"/>
    <property type="evidence" value="ECO:0007669"/>
    <property type="project" value="UniProtKB-SubCell"/>
</dbReference>
<keyword evidence="4 6" id="KW-0472">Membrane</keyword>
<dbReference type="EMBL" id="CP024201">
    <property type="protein sequence ID" value="ATQ43507.1"/>
    <property type="molecule type" value="Genomic_DNA"/>
</dbReference>
<dbReference type="PROSITE" id="PS52015">
    <property type="entry name" value="TONB_CTD"/>
    <property type="match status" value="1"/>
</dbReference>
<keyword evidence="2 6" id="KW-0812">Transmembrane</keyword>
<keyword evidence="3 6" id="KW-1133">Transmembrane helix</keyword>
<evidence type="ECO:0000256" key="1">
    <source>
        <dbReference type="ARBA" id="ARBA00004167"/>
    </source>
</evidence>
<organism evidence="8 9">
    <name type="scientific">Caulobacter mirabilis</name>
    <dbReference type="NCBI Taxonomy" id="69666"/>
    <lineage>
        <taxon>Bacteria</taxon>
        <taxon>Pseudomonadati</taxon>
        <taxon>Pseudomonadota</taxon>
        <taxon>Alphaproteobacteria</taxon>
        <taxon>Caulobacterales</taxon>
        <taxon>Caulobacteraceae</taxon>
        <taxon>Caulobacter</taxon>
    </lineage>
</organism>
<gene>
    <name evidence="8" type="ORF">CSW64_14365</name>
</gene>
<evidence type="ECO:0000256" key="4">
    <source>
        <dbReference type="ARBA" id="ARBA00023136"/>
    </source>
</evidence>
<accession>A0A2D2B003</accession>
<dbReference type="Gene3D" id="3.30.1150.10">
    <property type="match status" value="1"/>
</dbReference>
<dbReference type="InterPro" id="IPR006260">
    <property type="entry name" value="TonB/TolA_C"/>
</dbReference>
<feature type="domain" description="TonB C-terminal" evidence="7">
    <location>
        <begin position="170"/>
        <end position="266"/>
    </location>
</feature>
<feature type="transmembrane region" description="Helical" evidence="6">
    <location>
        <begin position="49"/>
        <end position="68"/>
    </location>
</feature>
<evidence type="ECO:0000313" key="9">
    <source>
        <dbReference type="Proteomes" id="UP000228945"/>
    </source>
</evidence>
<dbReference type="SUPFAM" id="SSF74653">
    <property type="entry name" value="TolA/TonB C-terminal domain"/>
    <property type="match status" value="1"/>
</dbReference>
<proteinExistence type="predicted"/>
<dbReference type="NCBIfam" id="TIGR01352">
    <property type="entry name" value="tonB_Cterm"/>
    <property type="match status" value="1"/>
</dbReference>
<keyword evidence="9" id="KW-1185">Reference proteome</keyword>
<evidence type="ECO:0000256" key="5">
    <source>
        <dbReference type="SAM" id="MobiDB-lite"/>
    </source>
</evidence>
<comment type="subcellular location">
    <subcellularLocation>
        <location evidence="1">Membrane</location>
        <topology evidence="1">Single-pass membrane protein</topology>
    </subcellularLocation>
</comment>